<accession>A0A9D4BJE3</accession>
<comment type="caution">
    <text evidence="1">The sequence shown here is derived from an EMBL/GenBank/DDBJ whole genome shotgun (WGS) entry which is preliminary data.</text>
</comment>
<proteinExistence type="predicted"/>
<gene>
    <name evidence="1" type="ORF">DPMN_084453</name>
</gene>
<sequence>MTIGVLNHVTYGGLVGTDSDVQGSAQMLPESPKGFKLAVLHRPEQEVVLVWFGRPR</sequence>
<keyword evidence="2" id="KW-1185">Reference proteome</keyword>
<reference evidence="1" key="2">
    <citation type="submission" date="2020-11" db="EMBL/GenBank/DDBJ databases">
        <authorList>
            <person name="McCartney M.A."/>
            <person name="Auch B."/>
            <person name="Kono T."/>
            <person name="Mallez S."/>
            <person name="Becker A."/>
            <person name="Gohl D.M."/>
            <person name="Silverstein K.A.T."/>
            <person name="Koren S."/>
            <person name="Bechman K.B."/>
            <person name="Herman A."/>
            <person name="Abrahante J.E."/>
            <person name="Garbe J."/>
        </authorList>
    </citation>
    <scope>NUCLEOTIDE SEQUENCE</scope>
    <source>
        <strain evidence="1">Duluth1</strain>
        <tissue evidence="1">Whole animal</tissue>
    </source>
</reference>
<protein>
    <submittedName>
        <fullName evidence="1">Uncharacterized protein</fullName>
    </submittedName>
</protein>
<organism evidence="1 2">
    <name type="scientific">Dreissena polymorpha</name>
    <name type="common">Zebra mussel</name>
    <name type="synonym">Mytilus polymorpha</name>
    <dbReference type="NCBI Taxonomy" id="45954"/>
    <lineage>
        <taxon>Eukaryota</taxon>
        <taxon>Metazoa</taxon>
        <taxon>Spiralia</taxon>
        <taxon>Lophotrochozoa</taxon>
        <taxon>Mollusca</taxon>
        <taxon>Bivalvia</taxon>
        <taxon>Autobranchia</taxon>
        <taxon>Heteroconchia</taxon>
        <taxon>Euheterodonta</taxon>
        <taxon>Imparidentia</taxon>
        <taxon>Neoheterodontei</taxon>
        <taxon>Myida</taxon>
        <taxon>Dreissenoidea</taxon>
        <taxon>Dreissenidae</taxon>
        <taxon>Dreissena</taxon>
    </lineage>
</organism>
<name>A0A9D4BJE3_DREPO</name>
<dbReference type="AlphaFoldDB" id="A0A9D4BJE3"/>
<evidence type="ECO:0000313" key="2">
    <source>
        <dbReference type="Proteomes" id="UP000828390"/>
    </source>
</evidence>
<dbReference type="EMBL" id="JAIWYP010000016">
    <property type="protein sequence ID" value="KAH3696969.1"/>
    <property type="molecule type" value="Genomic_DNA"/>
</dbReference>
<evidence type="ECO:0000313" key="1">
    <source>
        <dbReference type="EMBL" id="KAH3696969.1"/>
    </source>
</evidence>
<reference evidence="1" key="1">
    <citation type="journal article" date="2019" name="bioRxiv">
        <title>The Genome of the Zebra Mussel, Dreissena polymorpha: A Resource for Invasive Species Research.</title>
        <authorList>
            <person name="McCartney M.A."/>
            <person name="Auch B."/>
            <person name="Kono T."/>
            <person name="Mallez S."/>
            <person name="Zhang Y."/>
            <person name="Obille A."/>
            <person name="Becker A."/>
            <person name="Abrahante J.E."/>
            <person name="Garbe J."/>
            <person name="Badalamenti J.P."/>
            <person name="Herman A."/>
            <person name="Mangelson H."/>
            <person name="Liachko I."/>
            <person name="Sullivan S."/>
            <person name="Sone E.D."/>
            <person name="Koren S."/>
            <person name="Silverstein K.A.T."/>
            <person name="Beckman K.B."/>
            <person name="Gohl D.M."/>
        </authorList>
    </citation>
    <scope>NUCLEOTIDE SEQUENCE</scope>
    <source>
        <strain evidence="1">Duluth1</strain>
        <tissue evidence="1">Whole animal</tissue>
    </source>
</reference>
<dbReference type="Proteomes" id="UP000828390">
    <property type="component" value="Unassembled WGS sequence"/>
</dbReference>